<keyword evidence="1" id="KW-0808">Transferase</keyword>
<dbReference type="EMBL" id="VSSQ01001992">
    <property type="protein sequence ID" value="MPM12576.1"/>
    <property type="molecule type" value="Genomic_DNA"/>
</dbReference>
<dbReference type="InterPro" id="IPR044855">
    <property type="entry name" value="CoA-Trfase_III_dom3_sf"/>
</dbReference>
<sequence length="414" mass="45936">MEDYNLLKGVRVVELTNYIAGPTAGRCLADWGAEVIKIEPPGGDLVRYHVVLPGMVSKPEMTVGFELVNANKKSVVANMKTPEGKEIMDKLLQSADVFLTNNRTDALVKMGLDYETLSAKYPRLVWAQLGGYGEKGPLAKAPGFDTIAYWSISGAMNDFVERDTSPLIVPIGFGDLGVGCTLAGAICAALYRQKQTGEGRKVVVSLFAQAVWQMGVILTTQPFGQDKYPKSRLETTPLANTYRCSDGKWILISCLEYERFYPQLMKFIGREDLINDERFNTWAAGRANCGELIHILSNAFEKYTQAELHEYFLKMDIPHSMLQSISGFLGPEQENHQQAVANEFLHKITHRNGVSLYEAATPAQFGGAQAAPRVNAPLLGEQTSIYLKEIGYSDEQIKKLLARGIVEEHHDTNY</sequence>
<dbReference type="Gene3D" id="3.40.50.10540">
    <property type="entry name" value="Crotonobetainyl-coa:carnitine coa-transferase, domain 1"/>
    <property type="match status" value="1"/>
</dbReference>
<proteinExistence type="predicted"/>
<evidence type="ECO:0000313" key="1">
    <source>
        <dbReference type="EMBL" id="MPM12576.1"/>
    </source>
</evidence>
<dbReference type="PANTHER" id="PTHR48228:SF2">
    <property type="entry name" value="E-CINNAMOYL-COA:R-PHENYLLACTATE COA TRANSFERASE LARGE SUBUNIT"/>
    <property type="match status" value="1"/>
</dbReference>
<dbReference type="Gene3D" id="3.30.1540.10">
    <property type="entry name" value="formyl-coa transferase, domain 3"/>
    <property type="match status" value="1"/>
</dbReference>
<dbReference type="GO" id="GO:0043785">
    <property type="term" value="F:cinnamoyl-CoA:phenyllactate CoA-transferase activity"/>
    <property type="evidence" value="ECO:0007669"/>
    <property type="project" value="UniProtKB-EC"/>
</dbReference>
<comment type="caution">
    <text evidence="1">The sequence shown here is derived from an EMBL/GenBank/DDBJ whole genome shotgun (WGS) entry which is preliminary data.</text>
</comment>
<dbReference type="InterPro" id="IPR023606">
    <property type="entry name" value="CoA-Trfase_III_dom_1_sf"/>
</dbReference>
<dbReference type="Pfam" id="PF02515">
    <property type="entry name" value="CoA_transf_3"/>
    <property type="match status" value="1"/>
</dbReference>
<dbReference type="AlphaFoldDB" id="A0A644X8R3"/>
<reference evidence="1" key="1">
    <citation type="submission" date="2019-08" db="EMBL/GenBank/DDBJ databases">
        <authorList>
            <person name="Kucharzyk K."/>
            <person name="Murdoch R.W."/>
            <person name="Higgins S."/>
            <person name="Loffler F."/>
        </authorList>
    </citation>
    <scope>NUCLEOTIDE SEQUENCE</scope>
</reference>
<gene>
    <name evidence="1" type="primary">fldA_4</name>
    <name evidence="1" type="ORF">SDC9_58929</name>
</gene>
<name>A0A644X8R3_9ZZZZ</name>
<organism evidence="1">
    <name type="scientific">bioreactor metagenome</name>
    <dbReference type="NCBI Taxonomy" id="1076179"/>
    <lineage>
        <taxon>unclassified sequences</taxon>
        <taxon>metagenomes</taxon>
        <taxon>ecological metagenomes</taxon>
    </lineage>
</organism>
<dbReference type="SUPFAM" id="SSF89796">
    <property type="entry name" value="CoA-transferase family III (CaiB/BaiF)"/>
    <property type="match status" value="1"/>
</dbReference>
<accession>A0A644X8R3</accession>
<dbReference type="InterPro" id="IPR050509">
    <property type="entry name" value="CoA-transferase_III"/>
</dbReference>
<dbReference type="PANTHER" id="PTHR48228">
    <property type="entry name" value="SUCCINYL-COA--D-CITRAMALATE COA-TRANSFERASE"/>
    <property type="match status" value="1"/>
</dbReference>
<dbReference type="EC" id="2.8.3.17" evidence="1"/>
<protein>
    <submittedName>
        <fullName evidence="1">Cinnamoyl-CoA:phenyllactate CoA-transferase</fullName>
        <ecNumber evidence="1">2.8.3.17</ecNumber>
    </submittedName>
</protein>
<dbReference type="InterPro" id="IPR003673">
    <property type="entry name" value="CoA-Trfase_fam_III"/>
</dbReference>